<accession>A0A2W0HB13</accession>
<dbReference type="InterPro" id="IPR011033">
    <property type="entry name" value="PRC_barrel-like_sf"/>
</dbReference>
<dbReference type="Pfam" id="PF05239">
    <property type="entry name" value="PRC"/>
    <property type="match status" value="1"/>
</dbReference>
<dbReference type="PANTHER" id="PTHR33692">
    <property type="entry name" value="RIBOSOME MATURATION FACTOR RIMM"/>
    <property type="match status" value="1"/>
</dbReference>
<dbReference type="PANTHER" id="PTHR33692:SF1">
    <property type="entry name" value="RIBOSOME MATURATION FACTOR RIMM"/>
    <property type="match status" value="1"/>
</dbReference>
<dbReference type="SUPFAM" id="SSF50346">
    <property type="entry name" value="PRC-barrel domain"/>
    <property type="match status" value="1"/>
</dbReference>
<dbReference type="NCBIfam" id="TIGR02273">
    <property type="entry name" value="16S_RimM"/>
    <property type="match status" value="1"/>
</dbReference>
<dbReference type="EMBL" id="PDOF01000001">
    <property type="protein sequence ID" value="PYZ97996.1"/>
    <property type="molecule type" value="Genomic_DNA"/>
</dbReference>
<comment type="domain">
    <text evidence="5">The PRC barrel domain binds ribosomal protein uS19.</text>
</comment>
<comment type="subunit">
    <text evidence="5">Binds ribosomal protein uS19.</text>
</comment>
<keyword evidence="9" id="KW-1185">Reference proteome</keyword>
<gene>
    <name evidence="5" type="primary">rimM</name>
    <name evidence="8" type="ORF">CR205_05210</name>
</gene>
<keyword evidence="2 5" id="KW-0690">Ribosome biogenesis</keyword>
<keyword evidence="1 5" id="KW-0963">Cytoplasm</keyword>
<evidence type="ECO:0000259" key="7">
    <source>
        <dbReference type="Pfam" id="PF05239"/>
    </source>
</evidence>
<comment type="similarity">
    <text evidence="5">Belongs to the RimM family.</text>
</comment>
<evidence type="ECO:0000259" key="6">
    <source>
        <dbReference type="Pfam" id="PF01782"/>
    </source>
</evidence>
<dbReference type="Pfam" id="PF01782">
    <property type="entry name" value="RimM"/>
    <property type="match status" value="1"/>
</dbReference>
<comment type="function">
    <text evidence="5">An accessory protein needed during the final step in the assembly of 30S ribosomal subunit, possibly for assembly of the head region. Essential for efficient processing of 16S rRNA. May be needed both before and after RbfA during the maturation of 16S rRNA. It has affinity for free ribosomal 30S subunits but not for 70S ribosomes.</text>
</comment>
<evidence type="ECO:0000313" key="9">
    <source>
        <dbReference type="Proteomes" id="UP000248066"/>
    </source>
</evidence>
<dbReference type="Proteomes" id="UP000248066">
    <property type="component" value="Unassembled WGS sequence"/>
</dbReference>
<evidence type="ECO:0000313" key="8">
    <source>
        <dbReference type="EMBL" id="PYZ97996.1"/>
    </source>
</evidence>
<evidence type="ECO:0000256" key="3">
    <source>
        <dbReference type="ARBA" id="ARBA00022552"/>
    </source>
</evidence>
<dbReference type="HAMAP" id="MF_00014">
    <property type="entry name" value="Ribosome_mat_RimM"/>
    <property type="match status" value="1"/>
</dbReference>
<dbReference type="InterPro" id="IPR009000">
    <property type="entry name" value="Transl_B-barrel_sf"/>
</dbReference>
<sequence>MTTDWLNVGKIVNTHGIRGEVRVISRTDFPEERYVPGAKLYVQTGDSQRREVTVASSRKHKQFDLLAFEGLDNVNDVESFKGHLLQVPAGIEPDLEEGEYLYREIIGCEVETTEGLNIGTIREILSPGANDVWVVKRPGKKDALIPYIEPVVKSVDPEQKKVTIELLEGLIDE</sequence>
<dbReference type="GO" id="GO:0006364">
    <property type="term" value="P:rRNA processing"/>
    <property type="evidence" value="ECO:0007669"/>
    <property type="project" value="UniProtKB-UniRule"/>
</dbReference>
<organism evidence="8 9">
    <name type="scientific">Alteribacter lacisalsi</name>
    <dbReference type="NCBI Taxonomy" id="2045244"/>
    <lineage>
        <taxon>Bacteria</taxon>
        <taxon>Bacillati</taxon>
        <taxon>Bacillota</taxon>
        <taxon>Bacilli</taxon>
        <taxon>Bacillales</taxon>
        <taxon>Bacillaceae</taxon>
        <taxon>Alteribacter</taxon>
    </lineage>
</organism>
<dbReference type="Gene3D" id="2.40.30.60">
    <property type="entry name" value="RimM"/>
    <property type="match status" value="1"/>
</dbReference>
<dbReference type="RefSeq" id="WP_110517630.1">
    <property type="nucleotide sequence ID" value="NZ_PDOF01000001.1"/>
</dbReference>
<evidence type="ECO:0000256" key="5">
    <source>
        <dbReference type="HAMAP-Rule" id="MF_00014"/>
    </source>
</evidence>
<proteinExistence type="inferred from homology"/>
<name>A0A2W0HB13_9BACI</name>
<evidence type="ECO:0000256" key="4">
    <source>
        <dbReference type="ARBA" id="ARBA00023186"/>
    </source>
</evidence>
<dbReference type="SUPFAM" id="SSF50447">
    <property type="entry name" value="Translation proteins"/>
    <property type="match status" value="1"/>
</dbReference>
<feature type="domain" description="RimM N-terminal" evidence="6">
    <location>
        <begin position="8"/>
        <end position="88"/>
    </location>
</feature>
<comment type="caution">
    <text evidence="8">The sequence shown here is derived from an EMBL/GenBank/DDBJ whole genome shotgun (WGS) entry which is preliminary data.</text>
</comment>
<dbReference type="InterPro" id="IPR002676">
    <property type="entry name" value="RimM_N"/>
</dbReference>
<dbReference type="OrthoDB" id="9810331at2"/>
<dbReference type="InterPro" id="IPR036976">
    <property type="entry name" value="RimM_N_sf"/>
</dbReference>
<feature type="domain" description="PRC-barrel" evidence="7">
    <location>
        <begin position="97"/>
        <end position="170"/>
    </location>
</feature>
<keyword evidence="4 5" id="KW-0143">Chaperone</keyword>
<dbReference type="GO" id="GO:0043022">
    <property type="term" value="F:ribosome binding"/>
    <property type="evidence" value="ECO:0007669"/>
    <property type="project" value="InterPro"/>
</dbReference>
<keyword evidence="3 5" id="KW-0698">rRNA processing</keyword>
<evidence type="ECO:0000256" key="1">
    <source>
        <dbReference type="ARBA" id="ARBA00022490"/>
    </source>
</evidence>
<dbReference type="InterPro" id="IPR027275">
    <property type="entry name" value="PRC-brl_dom"/>
</dbReference>
<dbReference type="GO" id="GO:0005737">
    <property type="term" value="C:cytoplasm"/>
    <property type="evidence" value="ECO:0007669"/>
    <property type="project" value="UniProtKB-SubCell"/>
</dbReference>
<protein>
    <recommendedName>
        <fullName evidence="5">Ribosome maturation factor RimM</fullName>
    </recommendedName>
</protein>
<evidence type="ECO:0000256" key="2">
    <source>
        <dbReference type="ARBA" id="ARBA00022517"/>
    </source>
</evidence>
<dbReference type="Gene3D" id="2.30.30.240">
    <property type="entry name" value="PRC-barrel domain"/>
    <property type="match status" value="1"/>
</dbReference>
<reference evidence="8 9" key="1">
    <citation type="submission" date="2017-10" db="EMBL/GenBank/DDBJ databases">
        <title>Bacillus sp. nov., a halophilic bacterium isolated from a Yangshapao Lake.</title>
        <authorList>
            <person name="Wang H."/>
        </authorList>
    </citation>
    <scope>NUCLEOTIDE SEQUENCE [LARGE SCALE GENOMIC DNA]</scope>
    <source>
        <strain evidence="8 9">YSP-3</strain>
    </source>
</reference>
<dbReference type="GO" id="GO:0005840">
    <property type="term" value="C:ribosome"/>
    <property type="evidence" value="ECO:0007669"/>
    <property type="project" value="InterPro"/>
</dbReference>
<dbReference type="GO" id="GO:0042274">
    <property type="term" value="P:ribosomal small subunit biogenesis"/>
    <property type="evidence" value="ECO:0007669"/>
    <property type="project" value="UniProtKB-UniRule"/>
</dbReference>
<dbReference type="AlphaFoldDB" id="A0A2W0HB13"/>
<comment type="subcellular location">
    <subcellularLocation>
        <location evidence="5">Cytoplasm</location>
    </subcellularLocation>
</comment>
<dbReference type="InterPro" id="IPR011961">
    <property type="entry name" value="RimM"/>
</dbReference>